<dbReference type="Pfam" id="PF00990">
    <property type="entry name" value="GGDEF"/>
    <property type="match status" value="1"/>
</dbReference>
<dbReference type="FunFam" id="3.30.70.270:FF:000001">
    <property type="entry name" value="Diguanylate cyclase domain protein"/>
    <property type="match status" value="1"/>
</dbReference>
<organism evidence="6 7">
    <name type="scientific">Kushneria sinocarnis</name>
    <dbReference type="NCBI Taxonomy" id="595502"/>
    <lineage>
        <taxon>Bacteria</taxon>
        <taxon>Pseudomonadati</taxon>
        <taxon>Pseudomonadota</taxon>
        <taxon>Gammaproteobacteria</taxon>
        <taxon>Oceanospirillales</taxon>
        <taxon>Halomonadaceae</taxon>
        <taxon>Kushneria</taxon>
    </lineage>
</organism>
<keyword evidence="4" id="KW-1133">Transmembrane helix</keyword>
<feature type="transmembrane region" description="Helical" evidence="4">
    <location>
        <begin position="128"/>
        <end position="146"/>
    </location>
</feature>
<dbReference type="AlphaFoldDB" id="A0A420WZA3"/>
<evidence type="ECO:0000256" key="3">
    <source>
        <dbReference type="ARBA" id="ARBA00034247"/>
    </source>
</evidence>
<dbReference type="SUPFAM" id="SSF55073">
    <property type="entry name" value="Nucleotide cyclase"/>
    <property type="match status" value="1"/>
</dbReference>
<comment type="cofactor">
    <cofactor evidence="1">
        <name>Mg(2+)</name>
        <dbReference type="ChEBI" id="CHEBI:18420"/>
    </cofactor>
</comment>
<reference evidence="6 7" key="1">
    <citation type="submission" date="2018-10" db="EMBL/GenBank/DDBJ databases">
        <title>Genomic Encyclopedia of Type Strains, Phase IV (KMG-IV): sequencing the most valuable type-strain genomes for metagenomic binning, comparative biology and taxonomic classification.</title>
        <authorList>
            <person name="Goeker M."/>
        </authorList>
    </citation>
    <scope>NUCLEOTIDE SEQUENCE [LARGE SCALE GENOMIC DNA]</scope>
    <source>
        <strain evidence="6 7">DSM 23229</strain>
    </source>
</reference>
<evidence type="ECO:0000256" key="1">
    <source>
        <dbReference type="ARBA" id="ARBA00001946"/>
    </source>
</evidence>
<feature type="transmembrane region" description="Helical" evidence="4">
    <location>
        <begin position="32"/>
        <end position="48"/>
    </location>
</feature>
<gene>
    <name evidence="6" type="ORF">C7446_0670</name>
</gene>
<dbReference type="SMART" id="SM00267">
    <property type="entry name" value="GGDEF"/>
    <property type="match status" value="1"/>
</dbReference>
<dbReference type="InterPro" id="IPR029787">
    <property type="entry name" value="Nucleotide_cyclase"/>
</dbReference>
<keyword evidence="4" id="KW-0472">Membrane</keyword>
<dbReference type="CDD" id="cd01949">
    <property type="entry name" value="GGDEF"/>
    <property type="match status" value="1"/>
</dbReference>
<dbReference type="InterPro" id="IPR000160">
    <property type="entry name" value="GGDEF_dom"/>
</dbReference>
<dbReference type="Proteomes" id="UP000281975">
    <property type="component" value="Unassembled WGS sequence"/>
</dbReference>
<dbReference type="PROSITE" id="PS50887">
    <property type="entry name" value="GGDEF"/>
    <property type="match status" value="1"/>
</dbReference>
<proteinExistence type="predicted"/>
<protein>
    <recommendedName>
        <fullName evidence="2">diguanylate cyclase</fullName>
        <ecNumber evidence="2">2.7.7.65</ecNumber>
    </recommendedName>
</protein>
<feature type="transmembrane region" description="Helical" evidence="4">
    <location>
        <begin position="158"/>
        <end position="179"/>
    </location>
</feature>
<dbReference type="PANTHER" id="PTHR45138:SF9">
    <property type="entry name" value="DIGUANYLATE CYCLASE DGCM-RELATED"/>
    <property type="match status" value="1"/>
</dbReference>
<dbReference type="OrthoDB" id="9812260at2"/>
<dbReference type="InterPro" id="IPR043128">
    <property type="entry name" value="Rev_trsase/Diguanyl_cyclase"/>
</dbReference>
<name>A0A420WZA3_9GAMM</name>
<feature type="transmembrane region" description="Helical" evidence="4">
    <location>
        <begin position="191"/>
        <end position="209"/>
    </location>
</feature>
<evidence type="ECO:0000313" key="7">
    <source>
        <dbReference type="Proteomes" id="UP000281975"/>
    </source>
</evidence>
<dbReference type="EC" id="2.7.7.65" evidence="2"/>
<dbReference type="NCBIfam" id="TIGR00254">
    <property type="entry name" value="GGDEF"/>
    <property type="match status" value="1"/>
</dbReference>
<feature type="transmembrane region" description="Helical" evidence="4">
    <location>
        <begin position="102"/>
        <end position="121"/>
    </location>
</feature>
<dbReference type="GO" id="GO:0005886">
    <property type="term" value="C:plasma membrane"/>
    <property type="evidence" value="ECO:0007669"/>
    <property type="project" value="TreeGrafter"/>
</dbReference>
<dbReference type="Gene3D" id="3.30.70.270">
    <property type="match status" value="1"/>
</dbReference>
<accession>A0A420WZA3</accession>
<evidence type="ECO:0000256" key="2">
    <source>
        <dbReference type="ARBA" id="ARBA00012528"/>
    </source>
</evidence>
<comment type="catalytic activity">
    <reaction evidence="3">
        <text>2 GTP = 3',3'-c-di-GMP + 2 diphosphate</text>
        <dbReference type="Rhea" id="RHEA:24898"/>
        <dbReference type="ChEBI" id="CHEBI:33019"/>
        <dbReference type="ChEBI" id="CHEBI:37565"/>
        <dbReference type="ChEBI" id="CHEBI:58805"/>
        <dbReference type="EC" id="2.7.7.65"/>
    </reaction>
</comment>
<dbReference type="PANTHER" id="PTHR45138">
    <property type="entry name" value="REGULATORY COMPONENTS OF SENSORY TRANSDUCTION SYSTEM"/>
    <property type="match status" value="1"/>
</dbReference>
<evidence type="ECO:0000259" key="5">
    <source>
        <dbReference type="PROSITE" id="PS50887"/>
    </source>
</evidence>
<evidence type="ECO:0000313" key="6">
    <source>
        <dbReference type="EMBL" id="RKR06678.1"/>
    </source>
</evidence>
<evidence type="ECO:0000256" key="4">
    <source>
        <dbReference type="SAM" id="Phobius"/>
    </source>
</evidence>
<keyword evidence="4" id="KW-0812">Transmembrane</keyword>
<feature type="transmembrane region" description="Helical" evidence="4">
    <location>
        <begin position="432"/>
        <end position="453"/>
    </location>
</feature>
<dbReference type="GO" id="GO:0052621">
    <property type="term" value="F:diguanylate cyclase activity"/>
    <property type="evidence" value="ECO:0007669"/>
    <property type="project" value="UniProtKB-EC"/>
</dbReference>
<sequence>MPHPELRRLPLLLSLLSLLAVCLEMAFADDSRYLLGGTTALVAFSLILRRLQCPRSARLVSLPVLVLLALFVLSFLIPDSWIGYERWAELFDAWLGDGEFYALRPSLLISLTLILLVLPSLLFWRPHLIAPLLCMVAVLFSVTQLFEQLIFDLNEDSGLTPMSGLALALLLLAEAIDLHRQLGRYRRPIRLAKAGALLVVVITLALWHFQNGQNLYQVNHLALVTGDRLSELMGRMLAVQNDAMQRFSKGWQNEPGVPEENDWALRGQLLLQDFPDIAAIGWFDRERRLQRLVNRGSQQPAGMADNPAVKQALQQVFGYGQQGSAGVFDTAGEQRSIGLYFPVDTGDQRPSRGAVAFTLSLSRLFHQLEDRMTDTNDYLVTIHHDRQLLFRTGRDRRLSEDRYCNLITLGGNSFTLCTQPTMARLFAERTTLPALLLLTGLAFALMLYLVMYYHQRLRSKHSGVVNANRRLRNEVEARIALQTEVEWLARHDELTQLPNRRYFMEWTSERLDSRGGAVMLIDIDHFKTVNDQLGHARGDHYLKCVAEVARRPIEACGGLLARYGGEEFVACLPGVEEDEVVLCAERIRREVQLLELEQPHTGEWLTVSIGIDCAVGLFDIGRLIETADRALYRAKQAGRDRVMTR</sequence>
<dbReference type="GO" id="GO:0043709">
    <property type="term" value="P:cell adhesion involved in single-species biofilm formation"/>
    <property type="evidence" value="ECO:0007669"/>
    <property type="project" value="TreeGrafter"/>
</dbReference>
<dbReference type="GO" id="GO:1902201">
    <property type="term" value="P:negative regulation of bacterial-type flagellum-dependent cell motility"/>
    <property type="evidence" value="ECO:0007669"/>
    <property type="project" value="TreeGrafter"/>
</dbReference>
<dbReference type="InterPro" id="IPR050469">
    <property type="entry name" value="Diguanylate_Cyclase"/>
</dbReference>
<keyword evidence="7" id="KW-1185">Reference proteome</keyword>
<dbReference type="EMBL" id="RBIN01000002">
    <property type="protein sequence ID" value="RKR06678.1"/>
    <property type="molecule type" value="Genomic_DNA"/>
</dbReference>
<comment type="caution">
    <text evidence="6">The sequence shown here is derived from an EMBL/GenBank/DDBJ whole genome shotgun (WGS) entry which is preliminary data.</text>
</comment>
<feature type="transmembrane region" description="Helical" evidence="4">
    <location>
        <begin position="60"/>
        <end position="82"/>
    </location>
</feature>
<feature type="domain" description="GGDEF" evidence="5">
    <location>
        <begin position="514"/>
        <end position="645"/>
    </location>
</feature>